<evidence type="ECO:0000256" key="1">
    <source>
        <dbReference type="SAM" id="MobiDB-lite"/>
    </source>
</evidence>
<sequence>MILFSTIHYNSDNDQSLAWFLRGRISQGMSEPPIMISQSQRQFNKPEDVLLLPLSTEPPLTAAPLLPPSISIALLLPLSTPPGASRSSLTERSLELEEVEEELRCFSGKSAIAAADSDGGDVDPARETVEVEEARIQKEKENNI</sequence>
<keyword evidence="3" id="KW-1185">Reference proteome</keyword>
<name>A0A834TQA4_9FABA</name>
<feature type="compositionally biased region" description="Basic and acidic residues" evidence="1">
    <location>
        <begin position="123"/>
        <end position="144"/>
    </location>
</feature>
<dbReference type="AlphaFoldDB" id="A0A834TQA4"/>
<organism evidence="2 3">
    <name type="scientific">Senna tora</name>
    <dbReference type="NCBI Taxonomy" id="362788"/>
    <lineage>
        <taxon>Eukaryota</taxon>
        <taxon>Viridiplantae</taxon>
        <taxon>Streptophyta</taxon>
        <taxon>Embryophyta</taxon>
        <taxon>Tracheophyta</taxon>
        <taxon>Spermatophyta</taxon>
        <taxon>Magnoliopsida</taxon>
        <taxon>eudicotyledons</taxon>
        <taxon>Gunneridae</taxon>
        <taxon>Pentapetalae</taxon>
        <taxon>rosids</taxon>
        <taxon>fabids</taxon>
        <taxon>Fabales</taxon>
        <taxon>Fabaceae</taxon>
        <taxon>Caesalpinioideae</taxon>
        <taxon>Cassia clade</taxon>
        <taxon>Senna</taxon>
    </lineage>
</organism>
<comment type="caution">
    <text evidence="2">The sequence shown here is derived from an EMBL/GenBank/DDBJ whole genome shotgun (WGS) entry which is preliminary data.</text>
</comment>
<gene>
    <name evidence="2" type="ORF">G2W53_016863</name>
</gene>
<dbReference type="Proteomes" id="UP000634136">
    <property type="component" value="Unassembled WGS sequence"/>
</dbReference>
<proteinExistence type="predicted"/>
<reference evidence="2" key="1">
    <citation type="submission" date="2020-09" db="EMBL/GenBank/DDBJ databases">
        <title>Genome-Enabled Discovery of Anthraquinone Biosynthesis in Senna tora.</title>
        <authorList>
            <person name="Kang S.-H."/>
            <person name="Pandey R.P."/>
            <person name="Lee C.-M."/>
            <person name="Sim J.-S."/>
            <person name="Jeong J.-T."/>
            <person name="Choi B.-S."/>
            <person name="Jung M."/>
            <person name="Ginzburg D."/>
            <person name="Zhao K."/>
            <person name="Won S.Y."/>
            <person name="Oh T.-J."/>
            <person name="Yu Y."/>
            <person name="Kim N.-H."/>
            <person name="Lee O.R."/>
            <person name="Lee T.-H."/>
            <person name="Bashyal P."/>
            <person name="Kim T.-S."/>
            <person name="Lee W.-H."/>
            <person name="Kawkins C."/>
            <person name="Kim C.-K."/>
            <person name="Kim J.S."/>
            <person name="Ahn B.O."/>
            <person name="Rhee S.Y."/>
            <person name="Sohng J.K."/>
        </authorList>
    </citation>
    <scope>NUCLEOTIDE SEQUENCE</scope>
    <source>
        <tissue evidence="2">Leaf</tissue>
    </source>
</reference>
<feature type="region of interest" description="Disordered" evidence="1">
    <location>
        <begin position="114"/>
        <end position="144"/>
    </location>
</feature>
<accession>A0A834TQA4</accession>
<protein>
    <submittedName>
        <fullName evidence="2">Uncharacterized protein</fullName>
    </submittedName>
</protein>
<evidence type="ECO:0000313" key="3">
    <source>
        <dbReference type="Proteomes" id="UP000634136"/>
    </source>
</evidence>
<evidence type="ECO:0000313" key="2">
    <source>
        <dbReference type="EMBL" id="KAF7825699.1"/>
    </source>
</evidence>
<dbReference type="EMBL" id="JAAIUW010000006">
    <property type="protein sequence ID" value="KAF7825699.1"/>
    <property type="molecule type" value="Genomic_DNA"/>
</dbReference>